<feature type="domain" description="Protein kinase" evidence="23">
    <location>
        <begin position="4"/>
        <end position="284"/>
    </location>
</feature>
<dbReference type="InterPro" id="IPR008271">
    <property type="entry name" value="Ser/Thr_kinase_AS"/>
</dbReference>
<keyword evidence="8" id="KW-0723">Serine/threonine-protein kinase</keyword>
<keyword evidence="15" id="KW-0460">Magnesium</keyword>
<evidence type="ECO:0000256" key="2">
    <source>
        <dbReference type="ARBA" id="ARBA00004123"/>
    </source>
</evidence>
<comment type="similarity">
    <text evidence="5">Belongs to the protein kinase superfamily. CMGC Ser/Thr protein kinase family. CDC2/CDKX subfamily.</text>
</comment>
<evidence type="ECO:0000256" key="8">
    <source>
        <dbReference type="ARBA" id="ARBA00022527"/>
    </source>
</evidence>
<dbReference type="SUPFAM" id="SSF56112">
    <property type="entry name" value="Protein kinase-like (PK-like)"/>
    <property type="match status" value="1"/>
</dbReference>
<dbReference type="PROSITE" id="PS00108">
    <property type="entry name" value="PROTEIN_KINASE_ST"/>
    <property type="match status" value="1"/>
</dbReference>
<evidence type="ECO:0000256" key="21">
    <source>
        <dbReference type="PROSITE-ProRule" id="PRU10141"/>
    </source>
</evidence>
<feature type="non-terminal residue" evidence="24">
    <location>
        <position position="1"/>
    </location>
</feature>
<dbReference type="GO" id="GO:0005929">
    <property type="term" value="C:cilium"/>
    <property type="evidence" value="ECO:0007669"/>
    <property type="project" value="UniProtKB-SubCell"/>
</dbReference>
<feature type="compositionally biased region" description="Polar residues" evidence="22">
    <location>
        <begin position="375"/>
        <end position="385"/>
    </location>
</feature>
<protein>
    <recommendedName>
        <fullName evidence="6">non-specific serine/threonine protein kinase</fullName>
        <ecNumber evidence="6">2.7.11.1</ecNumber>
    </recommendedName>
</protein>
<evidence type="ECO:0000256" key="11">
    <source>
        <dbReference type="ARBA" id="ARBA00022723"/>
    </source>
</evidence>
<accession>A0A7L3LE60</accession>
<comment type="catalytic activity">
    <reaction evidence="19">
        <text>L-threonyl-[protein] + ATP = O-phospho-L-threonyl-[protein] + ADP + H(+)</text>
        <dbReference type="Rhea" id="RHEA:46608"/>
        <dbReference type="Rhea" id="RHEA-COMP:11060"/>
        <dbReference type="Rhea" id="RHEA-COMP:11605"/>
        <dbReference type="ChEBI" id="CHEBI:15378"/>
        <dbReference type="ChEBI" id="CHEBI:30013"/>
        <dbReference type="ChEBI" id="CHEBI:30616"/>
        <dbReference type="ChEBI" id="CHEBI:61977"/>
        <dbReference type="ChEBI" id="CHEBI:456216"/>
        <dbReference type="EC" id="2.7.11.1"/>
    </reaction>
</comment>
<dbReference type="InterPro" id="IPR017441">
    <property type="entry name" value="Protein_kinase_ATP_BS"/>
</dbReference>
<dbReference type="Pfam" id="PF00069">
    <property type="entry name" value="Pkinase"/>
    <property type="match status" value="1"/>
</dbReference>
<keyword evidence="14 21" id="KW-0067">ATP-binding</keyword>
<feature type="non-terminal residue" evidence="24">
    <location>
        <position position="630"/>
    </location>
</feature>
<evidence type="ECO:0000256" key="19">
    <source>
        <dbReference type="ARBA" id="ARBA00047899"/>
    </source>
</evidence>
<proteinExistence type="inferred from homology"/>
<evidence type="ECO:0000256" key="18">
    <source>
        <dbReference type="ARBA" id="ARBA00023273"/>
    </source>
</evidence>
<dbReference type="FunFam" id="1.10.510.10:FF:000104">
    <property type="entry name" value="serine/threonine-protein kinase MAK isoform X1"/>
    <property type="match status" value="1"/>
</dbReference>
<evidence type="ECO:0000256" key="14">
    <source>
        <dbReference type="ARBA" id="ARBA00022840"/>
    </source>
</evidence>
<dbReference type="GO" id="GO:0046872">
    <property type="term" value="F:metal ion binding"/>
    <property type="evidence" value="ECO:0007669"/>
    <property type="project" value="UniProtKB-KW"/>
</dbReference>
<dbReference type="Proteomes" id="UP000582182">
    <property type="component" value="Unassembled WGS sequence"/>
</dbReference>
<evidence type="ECO:0000256" key="7">
    <source>
        <dbReference type="ARBA" id="ARBA00022490"/>
    </source>
</evidence>
<evidence type="ECO:0000256" key="12">
    <source>
        <dbReference type="ARBA" id="ARBA00022741"/>
    </source>
</evidence>
<evidence type="ECO:0000256" key="4">
    <source>
        <dbReference type="ARBA" id="ARBA00004245"/>
    </source>
</evidence>
<keyword evidence="13 24" id="KW-0418">Kinase</keyword>
<evidence type="ECO:0000313" key="25">
    <source>
        <dbReference type="Proteomes" id="UP000582182"/>
    </source>
</evidence>
<dbReference type="PROSITE" id="PS50011">
    <property type="entry name" value="PROTEIN_KINASE_DOM"/>
    <property type="match status" value="1"/>
</dbReference>
<keyword evidence="16" id="KW-0206">Cytoskeleton</keyword>
<keyword evidence="7" id="KW-0963">Cytoplasm</keyword>
<organism evidence="24 25">
    <name type="scientific">Turnix velox</name>
    <name type="common">Little buttonquail</name>
    <dbReference type="NCBI Taxonomy" id="2529409"/>
    <lineage>
        <taxon>Eukaryota</taxon>
        <taxon>Metazoa</taxon>
        <taxon>Chordata</taxon>
        <taxon>Craniata</taxon>
        <taxon>Vertebrata</taxon>
        <taxon>Euteleostomi</taxon>
        <taxon>Archelosauria</taxon>
        <taxon>Archosauria</taxon>
        <taxon>Dinosauria</taxon>
        <taxon>Saurischia</taxon>
        <taxon>Theropoda</taxon>
        <taxon>Coelurosauria</taxon>
        <taxon>Aves</taxon>
        <taxon>Neognathae</taxon>
        <taxon>Neoaves</taxon>
        <taxon>Charadriiformes</taxon>
        <taxon>Turnicidae</taxon>
        <taxon>Turnix</taxon>
    </lineage>
</organism>
<sequence length="630" mass="71181">MNRYTTIRQLGDGTYGSVLLGRSIESGELIAIKKMKRKFYSWEECMNLREVKSLKKLNHANVVKLKEVIRENNHLYFVFEYMKENLYQLMKERNKLFPECTVRNIMHQILQGLAFIHKHGFFHRDLKPENLLCMGPELVKIADFGLAREIRSRPPYTDYVSTRWYRAPEVLLRSTSYSSPIDIWAVGCIMAEVYTLRPLFPGTSEIDTIFKICQVLGTPKKNDWPEGYQLSASMNFRWPQCVPNNLKTLIPNASSEAVQLMRDMLQWDPRKRPTASQALRYPYFQVGHALAIQEPAKQKELHNKSSLYIKPVPPAQPTPKPHACISARPFQQNQASQNLVYPYKTDNSGAECCNHLQEDKSKQVLLPVIHNKVPQQKTSTGTENINGEHKPKPRQRWGHLARTVKSSKDWDDLEDLDFSSSITKMDLKNKKRQSDETLCRFESILDLKLLDVVGSGSSAPSHATFPQQDTPTLRVSAAKQHYLRNSRYLPGISTRSSIVSTSNKESIPSNPWRSSGLPGKASILGGKIQCPELKCSLPFLSGPVGSSGVTSAYIPSFLKKEVGSAGQRVQLAPVVDTSSNYASLKPVRPHPGQPLFSSPTKSMPRLMPLPPLAQPVHGRVDWSAKYSANR</sequence>
<dbReference type="EMBL" id="VZTY01013934">
    <property type="protein sequence ID" value="NXU51951.1"/>
    <property type="molecule type" value="Genomic_DNA"/>
</dbReference>
<evidence type="ECO:0000256" key="6">
    <source>
        <dbReference type="ARBA" id="ARBA00012513"/>
    </source>
</evidence>
<dbReference type="OrthoDB" id="2158884at2759"/>
<evidence type="ECO:0000256" key="9">
    <source>
        <dbReference type="ARBA" id="ARBA00022553"/>
    </source>
</evidence>
<gene>
    <name evidence="24" type="primary">Ick</name>
    <name evidence="24" type="ORF">TURVEL_R09495</name>
</gene>
<comment type="subcellular location">
    <subcellularLocation>
        <location evidence="3">Cell projection</location>
        <location evidence="3">Cilium</location>
    </subcellularLocation>
    <subcellularLocation>
        <location evidence="4">Cytoplasm</location>
        <location evidence="4">Cytoskeleton</location>
    </subcellularLocation>
    <subcellularLocation>
        <location evidence="2">Nucleus</location>
    </subcellularLocation>
</comment>
<evidence type="ECO:0000256" key="15">
    <source>
        <dbReference type="ARBA" id="ARBA00022842"/>
    </source>
</evidence>
<keyword evidence="25" id="KW-1185">Reference proteome</keyword>
<dbReference type="EC" id="2.7.11.1" evidence="6"/>
<comment type="cofactor">
    <cofactor evidence="1">
        <name>Mg(2+)</name>
        <dbReference type="ChEBI" id="CHEBI:18420"/>
    </cofactor>
</comment>
<dbReference type="InterPro" id="IPR050117">
    <property type="entry name" value="MAPK"/>
</dbReference>
<dbReference type="CDD" id="cd07830">
    <property type="entry name" value="STKc_MAK_like"/>
    <property type="match status" value="1"/>
</dbReference>
<reference evidence="24 25" key="1">
    <citation type="submission" date="2019-09" db="EMBL/GenBank/DDBJ databases">
        <title>Bird 10,000 Genomes (B10K) Project - Family phase.</title>
        <authorList>
            <person name="Zhang G."/>
        </authorList>
    </citation>
    <scope>NUCLEOTIDE SEQUENCE [LARGE SCALE GENOMIC DNA]</scope>
    <source>
        <strain evidence="24">B10K-DU-029-46</strain>
    </source>
</reference>
<evidence type="ECO:0000256" key="5">
    <source>
        <dbReference type="ARBA" id="ARBA00006485"/>
    </source>
</evidence>
<dbReference type="PANTHER" id="PTHR24055">
    <property type="entry name" value="MITOGEN-ACTIVATED PROTEIN KINASE"/>
    <property type="match status" value="1"/>
</dbReference>
<feature type="region of interest" description="Disordered" evidence="22">
    <location>
        <begin position="375"/>
        <end position="397"/>
    </location>
</feature>
<evidence type="ECO:0000256" key="1">
    <source>
        <dbReference type="ARBA" id="ARBA00001946"/>
    </source>
</evidence>
<name>A0A7L3LE60_9CHAR</name>
<dbReference type="Gene3D" id="3.30.200.20">
    <property type="entry name" value="Phosphorylase Kinase, domain 1"/>
    <property type="match status" value="1"/>
</dbReference>
<feature type="binding site" evidence="21">
    <location>
        <position position="34"/>
    </location>
    <ligand>
        <name>ATP</name>
        <dbReference type="ChEBI" id="CHEBI:30616"/>
    </ligand>
</feature>
<keyword evidence="9" id="KW-0597">Phosphoprotein</keyword>
<keyword evidence="11" id="KW-0479">Metal-binding</keyword>
<dbReference type="GO" id="GO:0005524">
    <property type="term" value="F:ATP binding"/>
    <property type="evidence" value="ECO:0007669"/>
    <property type="project" value="UniProtKB-UniRule"/>
</dbReference>
<comment type="catalytic activity">
    <reaction evidence="20">
        <text>L-seryl-[protein] + ATP = O-phospho-L-seryl-[protein] + ADP + H(+)</text>
        <dbReference type="Rhea" id="RHEA:17989"/>
        <dbReference type="Rhea" id="RHEA-COMP:9863"/>
        <dbReference type="Rhea" id="RHEA-COMP:11604"/>
        <dbReference type="ChEBI" id="CHEBI:15378"/>
        <dbReference type="ChEBI" id="CHEBI:29999"/>
        <dbReference type="ChEBI" id="CHEBI:30616"/>
        <dbReference type="ChEBI" id="CHEBI:83421"/>
        <dbReference type="ChEBI" id="CHEBI:456216"/>
        <dbReference type="EC" id="2.7.11.1"/>
    </reaction>
</comment>
<evidence type="ECO:0000259" key="23">
    <source>
        <dbReference type="PROSITE" id="PS50011"/>
    </source>
</evidence>
<dbReference type="SMART" id="SM00220">
    <property type="entry name" value="S_TKc"/>
    <property type="match status" value="1"/>
</dbReference>
<dbReference type="GO" id="GO:0004674">
    <property type="term" value="F:protein serine/threonine kinase activity"/>
    <property type="evidence" value="ECO:0007669"/>
    <property type="project" value="UniProtKB-KW"/>
</dbReference>
<dbReference type="InterPro" id="IPR011009">
    <property type="entry name" value="Kinase-like_dom_sf"/>
</dbReference>
<evidence type="ECO:0000256" key="22">
    <source>
        <dbReference type="SAM" id="MobiDB-lite"/>
    </source>
</evidence>
<evidence type="ECO:0000256" key="20">
    <source>
        <dbReference type="ARBA" id="ARBA00048679"/>
    </source>
</evidence>
<evidence type="ECO:0000256" key="10">
    <source>
        <dbReference type="ARBA" id="ARBA00022679"/>
    </source>
</evidence>
<evidence type="ECO:0000256" key="17">
    <source>
        <dbReference type="ARBA" id="ARBA00023242"/>
    </source>
</evidence>
<evidence type="ECO:0000256" key="13">
    <source>
        <dbReference type="ARBA" id="ARBA00022777"/>
    </source>
</evidence>
<comment type="caution">
    <text evidence="24">The sequence shown here is derived from an EMBL/GenBank/DDBJ whole genome shotgun (WGS) entry which is preliminary data.</text>
</comment>
<dbReference type="AlphaFoldDB" id="A0A7L3LE60"/>
<dbReference type="GO" id="GO:0005634">
    <property type="term" value="C:nucleus"/>
    <property type="evidence" value="ECO:0007669"/>
    <property type="project" value="UniProtKB-SubCell"/>
</dbReference>
<evidence type="ECO:0000256" key="16">
    <source>
        <dbReference type="ARBA" id="ARBA00023212"/>
    </source>
</evidence>
<keyword evidence="18" id="KW-0966">Cell projection</keyword>
<dbReference type="PROSITE" id="PS00107">
    <property type="entry name" value="PROTEIN_KINASE_ATP"/>
    <property type="match status" value="1"/>
</dbReference>
<keyword evidence="10" id="KW-0808">Transferase</keyword>
<dbReference type="Gene3D" id="1.10.510.10">
    <property type="entry name" value="Transferase(Phosphotransferase) domain 1"/>
    <property type="match status" value="1"/>
</dbReference>
<evidence type="ECO:0000313" key="24">
    <source>
        <dbReference type="EMBL" id="NXU51951.1"/>
    </source>
</evidence>
<dbReference type="FunFam" id="3.30.200.20:FF:000071">
    <property type="entry name" value="serine/threonine-protein kinase MAK isoform X1"/>
    <property type="match status" value="1"/>
</dbReference>
<keyword evidence="17" id="KW-0539">Nucleus</keyword>
<dbReference type="GO" id="GO:0005856">
    <property type="term" value="C:cytoskeleton"/>
    <property type="evidence" value="ECO:0007669"/>
    <property type="project" value="UniProtKB-SubCell"/>
</dbReference>
<dbReference type="InterPro" id="IPR000719">
    <property type="entry name" value="Prot_kinase_dom"/>
</dbReference>
<keyword evidence="12 21" id="KW-0547">Nucleotide-binding</keyword>
<evidence type="ECO:0000256" key="3">
    <source>
        <dbReference type="ARBA" id="ARBA00004138"/>
    </source>
</evidence>